<keyword evidence="1" id="KW-0472">Membrane</keyword>
<dbReference type="RefSeq" id="WP_109332936.1">
    <property type="nucleotide sequence ID" value="NZ_CP021354.1"/>
</dbReference>
<protein>
    <recommendedName>
        <fullName evidence="4">Metal-binding integral membrane protein</fullName>
    </recommendedName>
</protein>
<keyword evidence="1" id="KW-1133">Transmembrane helix</keyword>
<reference evidence="2 3" key="1">
    <citation type="submission" date="2017-05" db="EMBL/GenBank/DDBJ databases">
        <title>Isolation of Rhodococcus sp. S2-17 biodegrading of BP-3.</title>
        <authorList>
            <person name="Lee Y."/>
            <person name="Kim K.H."/>
            <person name="Chun B.H."/>
            <person name="Jung H.S."/>
            <person name="Jeon C.O."/>
        </authorList>
    </citation>
    <scope>NUCLEOTIDE SEQUENCE [LARGE SCALE GENOMIC DNA]</scope>
    <source>
        <strain evidence="2 3">S2-17</strain>
    </source>
</reference>
<sequence length="278" mass="29708">MSQPPRIDTPRMAYSVLERRATLATVGILLALAGVAWWRTIGTAGGMNSMVQGFAWVGTAMPFDMGAAVFLAMWTTMMVAMMFPTIAPIVLLHRLVMRRQARGLAPTVTFAAGYLAVWSAVGIVPLTVLLGFRRISHGSTWVEIAAGGVLVIAGGYQFTRWKQACLRACRTPLTFLATHDFGTGLRGTFRAGGAHGLYCLGCCWALMAVLLVVGLMNLTWMAAIAVIFLAEKNSRHSVALTRVVGTAVVLLGVAVLVHPALLQSLSPMPDMSSPMSGM</sequence>
<feature type="transmembrane region" description="Helical" evidence="1">
    <location>
        <begin position="67"/>
        <end position="92"/>
    </location>
</feature>
<dbReference type="EMBL" id="CP021354">
    <property type="protein sequence ID" value="AWK74213.1"/>
    <property type="molecule type" value="Genomic_DNA"/>
</dbReference>
<feature type="transmembrane region" description="Helical" evidence="1">
    <location>
        <begin position="138"/>
        <end position="158"/>
    </location>
</feature>
<evidence type="ECO:0008006" key="4">
    <source>
        <dbReference type="Google" id="ProtNLM"/>
    </source>
</evidence>
<keyword evidence="3" id="KW-1185">Reference proteome</keyword>
<evidence type="ECO:0000256" key="1">
    <source>
        <dbReference type="SAM" id="Phobius"/>
    </source>
</evidence>
<name>A0A2S2C057_9NOCA</name>
<dbReference type="Proteomes" id="UP000245711">
    <property type="component" value="Chromosome"/>
</dbReference>
<keyword evidence="1" id="KW-0812">Transmembrane</keyword>
<dbReference type="Pfam" id="PF09948">
    <property type="entry name" value="PpoB2"/>
    <property type="match status" value="1"/>
</dbReference>
<organism evidence="2 3">
    <name type="scientific">Rhodococcus oxybenzonivorans</name>
    <dbReference type="NCBI Taxonomy" id="1990687"/>
    <lineage>
        <taxon>Bacteria</taxon>
        <taxon>Bacillati</taxon>
        <taxon>Actinomycetota</taxon>
        <taxon>Actinomycetes</taxon>
        <taxon>Mycobacteriales</taxon>
        <taxon>Nocardiaceae</taxon>
        <taxon>Rhodococcus</taxon>
    </lineage>
</organism>
<accession>A0A2S2C057</accession>
<feature type="transmembrane region" description="Helical" evidence="1">
    <location>
        <begin position="197"/>
        <end position="230"/>
    </location>
</feature>
<evidence type="ECO:0000313" key="2">
    <source>
        <dbReference type="EMBL" id="AWK74213.1"/>
    </source>
</evidence>
<dbReference type="OrthoDB" id="164118at2"/>
<dbReference type="KEGG" id="roz:CBI38_24320"/>
<proteinExistence type="predicted"/>
<dbReference type="InterPro" id="IPR018688">
    <property type="entry name" value="PpoB2-like"/>
</dbReference>
<feature type="transmembrane region" description="Helical" evidence="1">
    <location>
        <begin position="104"/>
        <end position="132"/>
    </location>
</feature>
<feature type="transmembrane region" description="Helical" evidence="1">
    <location>
        <begin position="242"/>
        <end position="262"/>
    </location>
</feature>
<feature type="transmembrane region" description="Helical" evidence="1">
    <location>
        <begin position="21"/>
        <end position="40"/>
    </location>
</feature>
<dbReference type="AlphaFoldDB" id="A0A2S2C057"/>
<gene>
    <name evidence="2" type="ORF">CBI38_24320</name>
</gene>
<evidence type="ECO:0000313" key="3">
    <source>
        <dbReference type="Proteomes" id="UP000245711"/>
    </source>
</evidence>